<dbReference type="Proteomes" id="UP000236291">
    <property type="component" value="Unassembled WGS sequence"/>
</dbReference>
<keyword evidence="3" id="KW-0134">Cell wall</keyword>
<name>A0A2K3P2M2_TRIPR</name>
<dbReference type="Pfam" id="PF00295">
    <property type="entry name" value="Glyco_hydro_28"/>
    <property type="match status" value="1"/>
</dbReference>
<dbReference type="Gene3D" id="2.160.20.10">
    <property type="entry name" value="Single-stranded right-handed beta-helix, Pectin lyase-like"/>
    <property type="match status" value="1"/>
</dbReference>
<evidence type="ECO:0000313" key="10">
    <source>
        <dbReference type="Proteomes" id="UP000236291"/>
    </source>
</evidence>
<comment type="similarity">
    <text evidence="2 8">Belongs to the glycosyl hydrolase 28 family.</text>
</comment>
<comment type="caution">
    <text evidence="9">The sequence shown here is derived from an EMBL/GenBank/DDBJ whole genome shotgun (WGS) entry which is preliminary data.</text>
</comment>
<sequence length="113" mass="12306">SIGSLGARGESDIVEDVHVKNCTLTETLTGVRIKTKQTKAIKISDVTYRGISGTSLTDKAINLNCDQNVGCSNLVFDRVYVRSAVPKMKVFSFCHNAHGRASHTKPILNCLLK</sequence>
<dbReference type="InterPro" id="IPR011050">
    <property type="entry name" value="Pectin_lyase_fold/virulence"/>
</dbReference>
<dbReference type="InterPro" id="IPR012334">
    <property type="entry name" value="Pectin_lyas_fold"/>
</dbReference>
<accession>A0A2K3P2M2</accession>
<dbReference type="InterPro" id="IPR000743">
    <property type="entry name" value="Glyco_hydro_28"/>
</dbReference>
<dbReference type="STRING" id="57577.A0A2K3P2M2"/>
<dbReference type="GO" id="GO:0071555">
    <property type="term" value="P:cell wall organization"/>
    <property type="evidence" value="ECO:0007669"/>
    <property type="project" value="UniProtKB-KW"/>
</dbReference>
<keyword evidence="7" id="KW-0961">Cell wall biogenesis/degradation</keyword>
<reference evidence="9 10" key="2">
    <citation type="journal article" date="2017" name="Front. Plant Sci.">
        <title>Gene Classification and Mining of Molecular Markers Useful in Red Clover (Trifolium pratense) Breeding.</title>
        <authorList>
            <person name="Istvanek J."/>
            <person name="Dluhosova J."/>
            <person name="Dluhos P."/>
            <person name="Patkova L."/>
            <person name="Nedelnik J."/>
            <person name="Repkova J."/>
        </authorList>
    </citation>
    <scope>NUCLEOTIDE SEQUENCE [LARGE SCALE GENOMIC DNA]</scope>
    <source>
        <strain evidence="10">cv. Tatra</strain>
        <tissue evidence="9">Young leaves</tissue>
    </source>
</reference>
<keyword evidence="5 8" id="KW-0378">Hydrolase</keyword>
<feature type="non-terminal residue" evidence="9">
    <location>
        <position position="1"/>
    </location>
</feature>
<keyword evidence="6 8" id="KW-0326">Glycosidase</keyword>
<dbReference type="SUPFAM" id="SSF51126">
    <property type="entry name" value="Pectin lyase-like"/>
    <property type="match status" value="1"/>
</dbReference>
<evidence type="ECO:0000313" key="9">
    <source>
        <dbReference type="EMBL" id="PNY09509.1"/>
    </source>
</evidence>
<reference evidence="9 10" key="1">
    <citation type="journal article" date="2014" name="Am. J. Bot.">
        <title>Genome assembly and annotation for red clover (Trifolium pratense; Fabaceae).</title>
        <authorList>
            <person name="Istvanek J."/>
            <person name="Jaros M."/>
            <person name="Krenek A."/>
            <person name="Repkova J."/>
        </authorList>
    </citation>
    <scope>NUCLEOTIDE SEQUENCE [LARGE SCALE GENOMIC DNA]</scope>
    <source>
        <strain evidence="10">cv. Tatra</strain>
        <tissue evidence="9">Young leaves</tissue>
    </source>
</reference>
<protein>
    <submittedName>
        <fullName evidence="9">Polygalacturonase</fullName>
    </submittedName>
</protein>
<dbReference type="EMBL" id="ASHM01003193">
    <property type="protein sequence ID" value="PNY09509.1"/>
    <property type="molecule type" value="Genomic_DNA"/>
</dbReference>
<evidence type="ECO:0000256" key="4">
    <source>
        <dbReference type="ARBA" id="ARBA00022525"/>
    </source>
</evidence>
<keyword evidence="4" id="KW-0964">Secreted</keyword>
<evidence type="ECO:0000256" key="7">
    <source>
        <dbReference type="ARBA" id="ARBA00023316"/>
    </source>
</evidence>
<evidence type="ECO:0000256" key="1">
    <source>
        <dbReference type="ARBA" id="ARBA00004191"/>
    </source>
</evidence>
<evidence type="ECO:0000256" key="2">
    <source>
        <dbReference type="ARBA" id="ARBA00008834"/>
    </source>
</evidence>
<gene>
    <name evidence="9" type="ORF">L195_g006062</name>
</gene>
<dbReference type="PANTHER" id="PTHR31375">
    <property type="match status" value="1"/>
</dbReference>
<evidence type="ECO:0000256" key="3">
    <source>
        <dbReference type="ARBA" id="ARBA00022512"/>
    </source>
</evidence>
<proteinExistence type="inferred from homology"/>
<organism evidence="9 10">
    <name type="scientific">Trifolium pratense</name>
    <name type="common">Red clover</name>
    <dbReference type="NCBI Taxonomy" id="57577"/>
    <lineage>
        <taxon>Eukaryota</taxon>
        <taxon>Viridiplantae</taxon>
        <taxon>Streptophyta</taxon>
        <taxon>Embryophyta</taxon>
        <taxon>Tracheophyta</taxon>
        <taxon>Spermatophyta</taxon>
        <taxon>Magnoliopsida</taxon>
        <taxon>eudicotyledons</taxon>
        <taxon>Gunneridae</taxon>
        <taxon>Pentapetalae</taxon>
        <taxon>rosids</taxon>
        <taxon>fabids</taxon>
        <taxon>Fabales</taxon>
        <taxon>Fabaceae</taxon>
        <taxon>Papilionoideae</taxon>
        <taxon>50 kb inversion clade</taxon>
        <taxon>NPAAA clade</taxon>
        <taxon>Hologalegina</taxon>
        <taxon>IRL clade</taxon>
        <taxon>Trifolieae</taxon>
        <taxon>Trifolium</taxon>
    </lineage>
</organism>
<evidence type="ECO:0000256" key="6">
    <source>
        <dbReference type="ARBA" id="ARBA00023295"/>
    </source>
</evidence>
<evidence type="ECO:0000256" key="8">
    <source>
        <dbReference type="RuleBase" id="RU361169"/>
    </source>
</evidence>
<dbReference type="GO" id="GO:0004650">
    <property type="term" value="F:polygalacturonase activity"/>
    <property type="evidence" value="ECO:0007669"/>
    <property type="project" value="InterPro"/>
</dbReference>
<comment type="subcellular location">
    <subcellularLocation>
        <location evidence="1">Secreted</location>
        <location evidence="1">Cell wall</location>
    </subcellularLocation>
</comment>
<dbReference type="GO" id="GO:0005975">
    <property type="term" value="P:carbohydrate metabolic process"/>
    <property type="evidence" value="ECO:0007669"/>
    <property type="project" value="InterPro"/>
</dbReference>
<evidence type="ECO:0000256" key="5">
    <source>
        <dbReference type="ARBA" id="ARBA00022801"/>
    </source>
</evidence>
<dbReference type="AlphaFoldDB" id="A0A2K3P2M2"/>